<evidence type="ECO:0000256" key="1">
    <source>
        <dbReference type="SAM" id="Phobius"/>
    </source>
</evidence>
<feature type="transmembrane region" description="Helical" evidence="1">
    <location>
        <begin position="237"/>
        <end position="255"/>
    </location>
</feature>
<evidence type="ECO:0000313" key="2">
    <source>
        <dbReference type="EMBL" id="KKL82682.1"/>
    </source>
</evidence>
<feature type="transmembrane region" description="Helical" evidence="1">
    <location>
        <begin position="156"/>
        <end position="174"/>
    </location>
</feature>
<proteinExistence type="predicted"/>
<protein>
    <recommendedName>
        <fullName evidence="3">Glycosyltransferase RgtA/B/C/D-like domain-containing protein</fullName>
    </recommendedName>
</protein>
<accession>A0A0F9I5K8</accession>
<organism evidence="2">
    <name type="scientific">marine sediment metagenome</name>
    <dbReference type="NCBI Taxonomy" id="412755"/>
    <lineage>
        <taxon>unclassified sequences</taxon>
        <taxon>metagenomes</taxon>
        <taxon>ecological metagenomes</taxon>
    </lineage>
</organism>
<dbReference type="Pfam" id="PF09971">
    <property type="entry name" value="DUF2206"/>
    <property type="match status" value="1"/>
</dbReference>
<keyword evidence="1" id="KW-0812">Transmembrane</keyword>
<dbReference type="EMBL" id="LAZR01022204">
    <property type="protein sequence ID" value="KKL82682.1"/>
    <property type="molecule type" value="Genomic_DNA"/>
</dbReference>
<gene>
    <name evidence="2" type="ORF">LCGC14_1982280</name>
</gene>
<comment type="caution">
    <text evidence="2">The sequence shown here is derived from an EMBL/GenBank/DDBJ whole genome shotgun (WGS) entry which is preliminary data.</text>
</comment>
<feature type="transmembrane region" description="Helical" evidence="1">
    <location>
        <begin position="212"/>
        <end position="232"/>
    </location>
</feature>
<dbReference type="AlphaFoldDB" id="A0A0F9I5K8"/>
<reference evidence="2" key="1">
    <citation type="journal article" date="2015" name="Nature">
        <title>Complex archaea that bridge the gap between prokaryotes and eukaryotes.</title>
        <authorList>
            <person name="Spang A."/>
            <person name="Saw J.H."/>
            <person name="Jorgensen S.L."/>
            <person name="Zaremba-Niedzwiedzka K."/>
            <person name="Martijn J."/>
            <person name="Lind A.E."/>
            <person name="van Eijk R."/>
            <person name="Schleper C."/>
            <person name="Guy L."/>
            <person name="Ettema T.J."/>
        </authorList>
    </citation>
    <scope>NUCLEOTIDE SEQUENCE</scope>
</reference>
<name>A0A0F9I5K8_9ZZZZ</name>
<keyword evidence="1" id="KW-0472">Membrane</keyword>
<feature type="transmembrane region" description="Helical" evidence="1">
    <location>
        <begin position="181"/>
        <end position="200"/>
    </location>
</feature>
<feature type="transmembrane region" description="Helical" evidence="1">
    <location>
        <begin position="16"/>
        <end position="36"/>
    </location>
</feature>
<dbReference type="InterPro" id="IPR018701">
    <property type="entry name" value="DUF2206_membrane"/>
</dbReference>
<feature type="transmembrane region" description="Helical" evidence="1">
    <location>
        <begin position="48"/>
        <end position="69"/>
    </location>
</feature>
<evidence type="ECO:0008006" key="3">
    <source>
        <dbReference type="Google" id="ProtNLM"/>
    </source>
</evidence>
<feature type="non-terminal residue" evidence="2">
    <location>
        <position position="1"/>
    </location>
</feature>
<keyword evidence="1" id="KW-1133">Transmembrane helix</keyword>
<sequence length="414" mass="45216">YVLIGLLAVLTAVSHYSMGGTLFAYLFGAVVLFPIGKYVFKMKPGINLKWLTLTVVMFTVISAGFYGWAAQGAPLNDILASAGITSGIVKRPTDVIDPETLMGMPNTPGAGQMGMGDSPLAGSSQYKHWVYPEPAVAVALGADFGEVGPVSKVFRIFQYTTQVLIVIGGIAILVHYKRRSLGYLVFLCLSGVLLGMVVFYPGFSPLFNASRFYNLILLFMAPAAIIGGKLVFRNYKVLTIVVLVPYFLFTTGVVFEAVQETDLTSITIPYSHALSADRIDTTGLYTDNDIKVRDWVKANGAFPVYGDLWGSTAMFEVQSNLGSEVNTLLLKGDWYVNGFVYREGADGPEPVEDDSYIYLRERNVDREEITYQAGVGLRRTRSYDDAGFGDVLAGRTILYQAGSAVVYGPKETER</sequence>